<reference evidence="2" key="1">
    <citation type="submission" date="2014-11" db="EMBL/GenBank/DDBJ databases">
        <authorList>
            <person name="Amaro Gonzalez C."/>
        </authorList>
    </citation>
    <scope>NUCLEOTIDE SEQUENCE</scope>
</reference>
<keyword evidence="1" id="KW-1133">Transmembrane helix</keyword>
<accession>A0A0E9W8B1</accession>
<sequence>MCWVCVCACVYIYMYIHTHVYSHTNIYMCTGCVLMYRVLEFRQMR</sequence>
<reference evidence="2" key="2">
    <citation type="journal article" date="2015" name="Fish Shellfish Immunol.">
        <title>Early steps in the European eel (Anguilla anguilla)-Vibrio vulnificus interaction in the gills: Role of the RtxA13 toxin.</title>
        <authorList>
            <person name="Callol A."/>
            <person name="Pajuelo D."/>
            <person name="Ebbesson L."/>
            <person name="Teles M."/>
            <person name="MacKenzie S."/>
            <person name="Amaro C."/>
        </authorList>
    </citation>
    <scope>NUCLEOTIDE SEQUENCE</scope>
</reference>
<organism evidence="2">
    <name type="scientific">Anguilla anguilla</name>
    <name type="common">European freshwater eel</name>
    <name type="synonym">Muraena anguilla</name>
    <dbReference type="NCBI Taxonomy" id="7936"/>
    <lineage>
        <taxon>Eukaryota</taxon>
        <taxon>Metazoa</taxon>
        <taxon>Chordata</taxon>
        <taxon>Craniata</taxon>
        <taxon>Vertebrata</taxon>
        <taxon>Euteleostomi</taxon>
        <taxon>Actinopterygii</taxon>
        <taxon>Neopterygii</taxon>
        <taxon>Teleostei</taxon>
        <taxon>Anguilliformes</taxon>
        <taxon>Anguillidae</taxon>
        <taxon>Anguilla</taxon>
    </lineage>
</organism>
<dbReference type="EMBL" id="GBXM01022792">
    <property type="protein sequence ID" value="JAH85785.1"/>
    <property type="molecule type" value="Transcribed_RNA"/>
</dbReference>
<name>A0A0E9W8B1_ANGAN</name>
<dbReference type="AlphaFoldDB" id="A0A0E9W8B1"/>
<evidence type="ECO:0000313" key="2">
    <source>
        <dbReference type="EMBL" id="JAH85785.1"/>
    </source>
</evidence>
<protein>
    <submittedName>
        <fullName evidence="2">Uncharacterized protein</fullName>
    </submittedName>
</protein>
<evidence type="ECO:0000256" key="1">
    <source>
        <dbReference type="SAM" id="Phobius"/>
    </source>
</evidence>
<feature type="transmembrane region" description="Helical" evidence="1">
    <location>
        <begin position="20"/>
        <end position="39"/>
    </location>
</feature>
<keyword evidence="1" id="KW-0812">Transmembrane</keyword>
<proteinExistence type="predicted"/>
<keyword evidence="1" id="KW-0472">Membrane</keyword>